<dbReference type="CDD" id="cd00917">
    <property type="entry name" value="PG-PI_TP"/>
    <property type="match status" value="1"/>
</dbReference>
<dbReference type="PANTHER" id="PTHR11306:SF0">
    <property type="entry name" value="PHOSPHATIDYLGLYCEROL_PHOSPHATIDYLINOSITOL TRANSFER PROTEIN"/>
    <property type="match status" value="1"/>
</dbReference>
<reference evidence="10 11" key="1">
    <citation type="submission" date="2014-04" db="EMBL/GenBank/DDBJ databases">
        <authorList>
            <consortium name="DOE Joint Genome Institute"/>
            <person name="Kuo A."/>
            <person name="Kohler A."/>
            <person name="Costa M.D."/>
            <person name="Nagy L.G."/>
            <person name="Floudas D."/>
            <person name="Copeland A."/>
            <person name="Barry K.W."/>
            <person name="Cichocki N."/>
            <person name="Veneault-Fourrey C."/>
            <person name="LaButti K."/>
            <person name="Lindquist E.A."/>
            <person name="Lipzen A."/>
            <person name="Lundell T."/>
            <person name="Morin E."/>
            <person name="Murat C."/>
            <person name="Sun H."/>
            <person name="Tunlid A."/>
            <person name="Henrissat B."/>
            <person name="Grigoriev I.V."/>
            <person name="Hibbett D.S."/>
            <person name="Martin F."/>
            <person name="Nordberg H.P."/>
            <person name="Cantor M.N."/>
            <person name="Hua S.X."/>
        </authorList>
    </citation>
    <scope>NUCLEOTIDE SEQUENCE [LARGE SCALE GENOMIC DNA]</scope>
    <source>
        <strain evidence="10 11">Marx 270</strain>
    </source>
</reference>
<dbReference type="InterPro" id="IPR003172">
    <property type="entry name" value="ML_dom"/>
</dbReference>
<dbReference type="OrthoDB" id="6409159at2759"/>
<organism evidence="10 11">
    <name type="scientific">Pisolithus tinctorius Marx 270</name>
    <dbReference type="NCBI Taxonomy" id="870435"/>
    <lineage>
        <taxon>Eukaryota</taxon>
        <taxon>Fungi</taxon>
        <taxon>Dikarya</taxon>
        <taxon>Basidiomycota</taxon>
        <taxon>Agaricomycotina</taxon>
        <taxon>Agaricomycetes</taxon>
        <taxon>Agaricomycetidae</taxon>
        <taxon>Boletales</taxon>
        <taxon>Sclerodermatineae</taxon>
        <taxon>Pisolithaceae</taxon>
        <taxon>Pisolithus</taxon>
    </lineage>
</organism>
<dbReference type="Gene3D" id="2.70.220.10">
    <property type="entry name" value="Ganglioside GM2 activator"/>
    <property type="match status" value="1"/>
</dbReference>
<evidence type="ECO:0000256" key="2">
    <source>
        <dbReference type="ARBA" id="ARBA00006370"/>
    </source>
</evidence>
<dbReference type="AlphaFoldDB" id="A0A0C3PJ84"/>
<accession>A0A0C3PJ84</accession>
<comment type="similarity">
    <text evidence="2">Belongs to the NPC2 family.</text>
</comment>
<evidence type="ECO:0000256" key="8">
    <source>
        <dbReference type="SAM" id="SignalP"/>
    </source>
</evidence>
<comment type="function">
    <text evidence="1">Catalyzes the intermembrane transfer of phosphatidylglycerol and phosphatidylinositol.</text>
</comment>
<dbReference type="Proteomes" id="UP000054217">
    <property type="component" value="Unassembled WGS sequence"/>
</dbReference>
<dbReference type="SUPFAM" id="SSF81296">
    <property type="entry name" value="E set domains"/>
    <property type="match status" value="1"/>
</dbReference>
<dbReference type="FunFam" id="2.70.220.10:FF:000004">
    <property type="entry name" value="Related to phosphatidylglycerol/phosphatidylinositol transfer protein"/>
    <property type="match status" value="1"/>
</dbReference>
<protein>
    <recommendedName>
        <fullName evidence="4">Phosphatidylglycerol/phosphatidylinositol transfer protein</fullName>
    </recommendedName>
</protein>
<evidence type="ECO:0000256" key="7">
    <source>
        <dbReference type="ARBA" id="ARBA00023055"/>
    </source>
</evidence>
<reference evidence="11" key="2">
    <citation type="submission" date="2015-01" db="EMBL/GenBank/DDBJ databases">
        <title>Evolutionary Origins and Diversification of the Mycorrhizal Mutualists.</title>
        <authorList>
            <consortium name="DOE Joint Genome Institute"/>
            <consortium name="Mycorrhizal Genomics Consortium"/>
            <person name="Kohler A."/>
            <person name="Kuo A."/>
            <person name="Nagy L.G."/>
            <person name="Floudas D."/>
            <person name="Copeland A."/>
            <person name="Barry K.W."/>
            <person name="Cichocki N."/>
            <person name="Veneault-Fourrey C."/>
            <person name="LaButti K."/>
            <person name="Lindquist E.A."/>
            <person name="Lipzen A."/>
            <person name="Lundell T."/>
            <person name="Morin E."/>
            <person name="Murat C."/>
            <person name="Riley R."/>
            <person name="Ohm R."/>
            <person name="Sun H."/>
            <person name="Tunlid A."/>
            <person name="Henrissat B."/>
            <person name="Grigoriev I.V."/>
            <person name="Hibbett D.S."/>
            <person name="Martin F."/>
        </authorList>
    </citation>
    <scope>NUCLEOTIDE SEQUENCE [LARGE SCALE GENOMIC DNA]</scope>
    <source>
        <strain evidence="11">Marx 270</strain>
    </source>
</reference>
<evidence type="ECO:0000313" key="10">
    <source>
        <dbReference type="EMBL" id="KIO08204.1"/>
    </source>
</evidence>
<dbReference type="PANTHER" id="PTHR11306">
    <property type="entry name" value="NIEMANN PICK TYPE C2 PROTEIN NPC2-RELATED"/>
    <property type="match status" value="1"/>
</dbReference>
<comment type="subunit">
    <text evidence="3">Monomer.</text>
</comment>
<dbReference type="Pfam" id="PF02221">
    <property type="entry name" value="E1_DerP2_DerF2"/>
    <property type="match status" value="1"/>
</dbReference>
<sequence length="174" mass="18908">MVGFLSLSLLSLLAGSAFSVILPEQEVILDAPARTMEGWSYVNCGLPSDVVQVKSITLFPDPPKPGKDLIITAVGTVNQVVEDGAFADVTVKLGLIKLLHKQFDVCHEARAANASIQCPVEKGEYTVVQNVTLPKEIPPAKFSVSVRGYTAEEEDMLCLDLKVDFMQSPFPRVF</sequence>
<keyword evidence="6 8" id="KW-0732">Signal</keyword>
<name>A0A0C3PJ84_PISTI</name>
<feature type="domain" description="MD-2-related lipid-recognition" evidence="9">
    <location>
        <begin position="41"/>
        <end position="163"/>
    </location>
</feature>
<dbReference type="GO" id="GO:0032934">
    <property type="term" value="F:sterol binding"/>
    <property type="evidence" value="ECO:0007669"/>
    <property type="project" value="InterPro"/>
</dbReference>
<dbReference type="STRING" id="870435.A0A0C3PJ84"/>
<dbReference type="InParanoid" id="A0A0C3PJ84"/>
<evidence type="ECO:0000256" key="4">
    <source>
        <dbReference type="ARBA" id="ARBA00016056"/>
    </source>
</evidence>
<evidence type="ECO:0000256" key="6">
    <source>
        <dbReference type="ARBA" id="ARBA00022729"/>
    </source>
</evidence>
<proteinExistence type="inferred from homology"/>
<dbReference type="GO" id="GO:0032366">
    <property type="term" value="P:intracellular sterol transport"/>
    <property type="evidence" value="ECO:0007669"/>
    <property type="project" value="InterPro"/>
</dbReference>
<keyword evidence="7" id="KW-0445">Lipid transport</keyword>
<keyword evidence="11" id="KW-1185">Reference proteome</keyword>
<dbReference type="InterPro" id="IPR014756">
    <property type="entry name" value="Ig_E-set"/>
</dbReference>
<dbReference type="FunCoup" id="A0A0C3PJ84">
    <property type="interactions" value="1"/>
</dbReference>
<keyword evidence="5" id="KW-0813">Transport</keyword>
<dbReference type="InterPro" id="IPR036846">
    <property type="entry name" value="GM2-AP_sf"/>
</dbReference>
<dbReference type="InterPro" id="IPR033917">
    <property type="entry name" value="ML_PG-PI_TP"/>
</dbReference>
<evidence type="ECO:0000256" key="3">
    <source>
        <dbReference type="ARBA" id="ARBA00011245"/>
    </source>
</evidence>
<evidence type="ECO:0000256" key="5">
    <source>
        <dbReference type="ARBA" id="ARBA00022448"/>
    </source>
</evidence>
<feature type="chain" id="PRO_5002176893" description="Phosphatidylglycerol/phosphatidylinositol transfer protein" evidence="8">
    <location>
        <begin position="20"/>
        <end position="174"/>
    </location>
</feature>
<evidence type="ECO:0000313" key="11">
    <source>
        <dbReference type="Proteomes" id="UP000054217"/>
    </source>
</evidence>
<dbReference type="SMART" id="SM00737">
    <property type="entry name" value="ML"/>
    <property type="match status" value="1"/>
</dbReference>
<feature type="signal peptide" evidence="8">
    <location>
        <begin position="1"/>
        <end position="19"/>
    </location>
</feature>
<evidence type="ECO:0000259" key="9">
    <source>
        <dbReference type="SMART" id="SM00737"/>
    </source>
</evidence>
<dbReference type="HOGENOM" id="CLU_097982_3_0_1"/>
<evidence type="ECO:0000256" key="1">
    <source>
        <dbReference type="ARBA" id="ARBA00002053"/>
    </source>
</evidence>
<gene>
    <name evidence="10" type="ORF">M404DRAFT_997133</name>
</gene>
<dbReference type="EMBL" id="KN831957">
    <property type="protein sequence ID" value="KIO08204.1"/>
    <property type="molecule type" value="Genomic_DNA"/>
</dbReference>
<dbReference type="InterPro" id="IPR039670">
    <property type="entry name" value="NPC2-like"/>
</dbReference>